<keyword evidence="2" id="KW-1185">Reference proteome</keyword>
<reference evidence="1 2" key="1">
    <citation type="submission" date="2024-09" db="EMBL/GenBank/DDBJ databases">
        <authorList>
            <person name="Sun Q."/>
            <person name="Mori K."/>
        </authorList>
    </citation>
    <scope>NUCLEOTIDE SEQUENCE [LARGE SCALE GENOMIC DNA]</scope>
    <source>
        <strain evidence="1 2">JCM 3323</strain>
    </source>
</reference>
<dbReference type="EMBL" id="JBHMCE010000019">
    <property type="protein sequence ID" value="MFB9533572.1"/>
    <property type="molecule type" value="Genomic_DNA"/>
</dbReference>
<sequence length="173" mass="19256">MPTRYADYLEKARKSGDDTAFRHYWELCVLLGLRDGLRSGDVFVPGSRRYADPTTYLYTPEQWAPRRAEYCRLVRKPATAAEALEQGKQELHTALAELETTLAGALPDDTGAVRLDDDDHLVIPPLSAENFPAEAKELKDELAGTLPFAPIASLSRAWSPSRTCPSRPNRRGV</sequence>
<proteinExistence type="predicted"/>
<comment type="caution">
    <text evidence="1">The sequence shown here is derived from an EMBL/GenBank/DDBJ whole genome shotgun (WGS) entry which is preliminary data.</text>
</comment>
<evidence type="ECO:0000313" key="2">
    <source>
        <dbReference type="Proteomes" id="UP001589646"/>
    </source>
</evidence>
<evidence type="ECO:0000313" key="1">
    <source>
        <dbReference type="EMBL" id="MFB9533572.1"/>
    </source>
</evidence>
<organism evidence="1 2">
    <name type="scientific">Nonomuraea roseola</name>
    <dbReference type="NCBI Taxonomy" id="46179"/>
    <lineage>
        <taxon>Bacteria</taxon>
        <taxon>Bacillati</taxon>
        <taxon>Actinomycetota</taxon>
        <taxon>Actinomycetes</taxon>
        <taxon>Streptosporangiales</taxon>
        <taxon>Streptosporangiaceae</taxon>
        <taxon>Nonomuraea</taxon>
    </lineage>
</organism>
<name>A0ABV5QDK6_9ACTN</name>
<protein>
    <submittedName>
        <fullName evidence="1">Uncharacterized protein</fullName>
    </submittedName>
</protein>
<gene>
    <name evidence="1" type="ORF">ACFFRN_43855</name>
</gene>
<dbReference type="RefSeq" id="WP_346118164.1">
    <property type="nucleotide sequence ID" value="NZ_BAAAXC010000005.1"/>
</dbReference>
<accession>A0ABV5QDK6</accession>
<dbReference type="Proteomes" id="UP001589646">
    <property type="component" value="Unassembled WGS sequence"/>
</dbReference>